<dbReference type="AlphaFoldDB" id="A0A0A8ZYN7"/>
<name>A0A0A8ZYN7_ARUDO</name>
<evidence type="ECO:0000256" key="1">
    <source>
        <dbReference type="SAM" id="SignalP"/>
    </source>
</evidence>
<proteinExistence type="predicted"/>
<organism evidence="2">
    <name type="scientific">Arundo donax</name>
    <name type="common">Giant reed</name>
    <name type="synonym">Donax arundinaceus</name>
    <dbReference type="NCBI Taxonomy" id="35708"/>
    <lineage>
        <taxon>Eukaryota</taxon>
        <taxon>Viridiplantae</taxon>
        <taxon>Streptophyta</taxon>
        <taxon>Embryophyta</taxon>
        <taxon>Tracheophyta</taxon>
        <taxon>Spermatophyta</taxon>
        <taxon>Magnoliopsida</taxon>
        <taxon>Liliopsida</taxon>
        <taxon>Poales</taxon>
        <taxon>Poaceae</taxon>
        <taxon>PACMAD clade</taxon>
        <taxon>Arundinoideae</taxon>
        <taxon>Arundineae</taxon>
        <taxon>Arundo</taxon>
    </lineage>
</organism>
<feature type="signal peptide" evidence="1">
    <location>
        <begin position="1"/>
        <end position="27"/>
    </location>
</feature>
<evidence type="ECO:0000313" key="2">
    <source>
        <dbReference type="EMBL" id="JAD41870.1"/>
    </source>
</evidence>
<keyword evidence="1" id="KW-0732">Signal</keyword>
<reference evidence="2" key="1">
    <citation type="submission" date="2014-09" db="EMBL/GenBank/DDBJ databases">
        <authorList>
            <person name="Magalhaes I.L.F."/>
            <person name="Oliveira U."/>
            <person name="Santos F.R."/>
            <person name="Vidigal T.H.D.A."/>
            <person name="Brescovit A.D."/>
            <person name="Santos A.J."/>
        </authorList>
    </citation>
    <scope>NUCLEOTIDE SEQUENCE</scope>
    <source>
        <tissue evidence="2">Shoot tissue taken approximately 20 cm above the soil surface</tissue>
    </source>
</reference>
<accession>A0A0A8ZYN7</accession>
<sequence>MTFLVGSNSFSASCVSLSLMLSSFSSCAICSSRLASSSRPSCFFGGANMRLMRWVLQTALLPKW</sequence>
<evidence type="ECO:0008006" key="3">
    <source>
        <dbReference type="Google" id="ProtNLM"/>
    </source>
</evidence>
<protein>
    <recommendedName>
        <fullName evidence="3">Secreted protein</fullName>
    </recommendedName>
</protein>
<dbReference type="EMBL" id="GBRH01256025">
    <property type="protein sequence ID" value="JAD41870.1"/>
    <property type="molecule type" value="Transcribed_RNA"/>
</dbReference>
<feature type="chain" id="PRO_5002042474" description="Secreted protein" evidence="1">
    <location>
        <begin position="28"/>
        <end position="64"/>
    </location>
</feature>
<reference evidence="2" key="2">
    <citation type="journal article" date="2015" name="Data Brief">
        <title>Shoot transcriptome of the giant reed, Arundo donax.</title>
        <authorList>
            <person name="Barrero R.A."/>
            <person name="Guerrero F.D."/>
            <person name="Moolhuijzen P."/>
            <person name="Goolsby J.A."/>
            <person name="Tidwell J."/>
            <person name="Bellgard S.E."/>
            <person name="Bellgard M.I."/>
        </authorList>
    </citation>
    <scope>NUCLEOTIDE SEQUENCE</scope>
    <source>
        <tissue evidence="2">Shoot tissue taken approximately 20 cm above the soil surface</tissue>
    </source>
</reference>